<keyword evidence="5 6" id="KW-0378">Hydrolase</keyword>
<dbReference type="PANTHER" id="PTHR28511:SF1">
    <property type="entry name" value="ENDONUCLEASE V"/>
    <property type="match status" value="1"/>
</dbReference>
<evidence type="ECO:0000313" key="9">
    <source>
        <dbReference type="Proteomes" id="UP001596157"/>
    </source>
</evidence>
<feature type="compositionally biased region" description="Basic and acidic residues" evidence="7">
    <location>
        <begin position="196"/>
        <end position="205"/>
    </location>
</feature>
<keyword evidence="6" id="KW-0227">DNA damage</keyword>
<dbReference type="CDD" id="cd06559">
    <property type="entry name" value="Endonuclease_V"/>
    <property type="match status" value="1"/>
</dbReference>
<evidence type="ECO:0000256" key="2">
    <source>
        <dbReference type="ARBA" id="ARBA00022490"/>
    </source>
</evidence>
<comment type="function">
    <text evidence="6">DNA repair enzyme involved in the repair of deaminated bases. Selectively cleaves double-stranded DNA at the second phosphodiester bond 3' to a deoxyinosine leaving behind the intact lesion on the nicked DNA.</text>
</comment>
<keyword evidence="9" id="KW-1185">Reference proteome</keyword>
<keyword evidence="3 6" id="KW-0540">Nuclease</keyword>
<dbReference type="HAMAP" id="MF_00801">
    <property type="entry name" value="Endonuclease_5"/>
    <property type="match status" value="1"/>
</dbReference>
<feature type="binding site" evidence="6">
    <location>
        <position position="100"/>
    </location>
    <ligand>
        <name>Mg(2+)</name>
        <dbReference type="ChEBI" id="CHEBI:18420"/>
    </ligand>
</feature>
<evidence type="ECO:0000256" key="6">
    <source>
        <dbReference type="HAMAP-Rule" id="MF_00801"/>
    </source>
</evidence>
<comment type="caution">
    <text evidence="8">The sequence shown here is derived from an EMBL/GenBank/DDBJ whole genome shotgun (WGS) entry which is preliminary data.</text>
</comment>
<comment type="subcellular location">
    <subcellularLocation>
        <location evidence="1 6">Cytoplasm</location>
    </subcellularLocation>
</comment>
<reference evidence="9" key="1">
    <citation type="journal article" date="2019" name="Int. J. Syst. Evol. Microbiol.">
        <title>The Global Catalogue of Microorganisms (GCM) 10K type strain sequencing project: providing services to taxonomists for standard genome sequencing and annotation.</title>
        <authorList>
            <consortium name="The Broad Institute Genomics Platform"/>
            <consortium name="The Broad Institute Genome Sequencing Center for Infectious Disease"/>
            <person name="Wu L."/>
            <person name="Ma J."/>
        </authorList>
    </citation>
    <scope>NUCLEOTIDE SEQUENCE [LARGE SCALE GENOMIC DNA]</scope>
    <source>
        <strain evidence="9">CCUG 59778</strain>
    </source>
</reference>
<dbReference type="GO" id="GO:0004519">
    <property type="term" value="F:endonuclease activity"/>
    <property type="evidence" value="ECO:0007669"/>
    <property type="project" value="UniProtKB-KW"/>
</dbReference>
<evidence type="ECO:0000256" key="5">
    <source>
        <dbReference type="ARBA" id="ARBA00022801"/>
    </source>
</evidence>
<keyword evidence="4 6" id="KW-0255">Endonuclease</keyword>
<dbReference type="RefSeq" id="WP_378245632.1">
    <property type="nucleotide sequence ID" value="NZ_JBHSKF010000003.1"/>
</dbReference>
<evidence type="ECO:0000256" key="4">
    <source>
        <dbReference type="ARBA" id="ARBA00022759"/>
    </source>
</evidence>
<feature type="region of interest" description="Disordered" evidence="7">
    <location>
        <begin position="196"/>
        <end position="222"/>
    </location>
</feature>
<keyword evidence="6" id="KW-0460">Magnesium</keyword>
<dbReference type="InterPro" id="IPR007581">
    <property type="entry name" value="Endonuclease-V"/>
</dbReference>
<keyword evidence="2 6" id="KW-0963">Cytoplasm</keyword>
<dbReference type="PANTHER" id="PTHR28511">
    <property type="entry name" value="ENDONUCLEASE V"/>
    <property type="match status" value="1"/>
</dbReference>
<feature type="binding site" evidence="6">
    <location>
        <position position="34"/>
    </location>
    <ligand>
        <name>Mg(2+)</name>
        <dbReference type="ChEBI" id="CHEBI:18420"/>
    </ligand>
</feature>
<dbReference type="Proteomes" id="UP001596157">
    <property type="component" value="Unassembled WGS sequence"/>
</dbReference>
<protein>
    <recommendedName>
        <fullName evidence="6">Endonuclease V</fullName>
        <ecNumber evidence="6">3.1.21.7</ecNumber>
    </recommendedName>
    <alternativeName>
        <fullName evidence="6">Deoxyinosine 3'endonuclease</fullName>
    </alternativeName>
    <alternativeName>
        <fullName evidence="6">Deoxyribonuclease V</fullName>
        <shortName evidence="6">DNase V</shortName>
    </alternativeName>
</protein>
<keyword evidence="6" id="KW-0479">Metal-binding</keyword>
<dbReference type="Pfam" id="PF04493">
    <property type="entry name" value="Endonuclease_5"/>
    <property type="match status" value="1"/>
</dbReference>
<dbReference type="Gene3D" id="3.30.2170.10">
    <property type="entry name" value="archaeoglobus fulgidus dsm 4304 superfamily"/>
    <property type="match status" value="1"/>
</dbReference>
<organism evidence="8 9">
    <name type="scientific">Actinokineospora guangxiensis</name>
    <dbReference type="NCBI Taxonomy" id="1490288"/>
    <lineage>
        <taxon>Bacteria</taxon>
        <taxon>Bacillati</taxon>
        <taxon>Actinomycetota</taxon>
        <taxon>Actinomycetes</taxon>
        <taxon>Pseudonocardiales</taxon>
        <taxon>Pseudonocardiaceae</taxon>
        <taxon>Actinokineospora</taxon>
    </lineage>
</organism>
<comment type="similarity">
    <text evidence="6">Belongs to the endonuclease V family.</text>
</comment>
<proteinExistence type="inferred from homology"/>
<sequence>MTPEEAVAEQLRLAPSVVPRAAEGFAPRVAAGLDVAYDGDRLVAAAACVDIETGERLDSAVVEGRTAFPYVPGLFAYRELPALRDALAALPASPDVLICDGHGIAHPRRFGLACHLGVVTGIPAVGVAKNPLGEYSPPARERGSWTPLTLDADEVGRALRTQDGVKPVFVSVGHLIDIDTATGLVLRLARRHRQPETTRAADHLCRAASVRTPGPRSRPAGG</sequence>
<dbReference type="EC" id="3.1.21.7" evidence="6"/>
<comment type="catalytic activity">
    <reaction evidence="6">
        <text>Endonucleolytic cleavage at apurinic or apyrimidinic sites to products with a 5'-phosphate.</text>
        <dbReference type="EC" id="3.1.21.7"/>
    </reaction>
</comment>
<evidence type="ECO:0000256" key="1">
    <source>
        <dbReference type="ARBA" id="ARBA00004496"/>
    </source>
</evidence>
<evidence type="ECO:0000256" key="3">
    <source>
        <dbReference type="ARBA" id="ARBA00022722"/>
    </source>
</evidence>
<evidence type="ECO:0000256" key="7">
    <source>
        <dbReference type="SAM" id="MobiDB-lite"/>
    </source>
</evidence>
<evidence type="ECO:0000313" key="8">
    <source>
        <dbReference type="EMBL" id="MFC5287064.1"/>
    </source>
</evidence>
<accession>A0ABW0EI49</accession>
<gene>
    <name evidence="6" type="primary">nfi</name>
    <name evidence="8" type="ORF">ACFPM7_08375</name>
</gene>
<feature type="site" description="Interaction with target DNA" evidence="6">
    <location>
        <position position="70"/>
    </location>
</feature>
<name>A0ABW0EI49_9PSEU</name>
<dbReference type="EMBL" id="JBHSKF010000003">
    <property type="protein sequence ID" value="MFC5287064.1"/>
    <property type="molecule type" value="Genomic_DNA"/>
</dbReference>
<keyword evidence="6" id="KW-0234">DNA repair</keyword>
<comment type="cofactor">
    <cofactor evidence="6">
        <name>Mg(2+)</name>
        <dbReference type="ChEBI" id="CHEBI:18420"/>
    </cofactor>
</comment>